<evidence type="ECO:0000256" key="1">
    <source>
        <dbReference type="SAM" id="MobiDB-lite"/>
    </source>
</evidence>
<feature type="region of interest" description="Disordered" evidence="1">
    <location>
        <begin position="1471"/>
        <end position="1493"/>
    </location>
</feature>
<evidence type="ECO:0000313" key="3">
    <source>
        <dbReference type="Proteomes" id="UP000070258"/>
    </source>
</evidence>
<evidence type="ECO:0000313" key="2">
    <source>
        <dbReference type="EMBL" id="KXP10401.1"/>
    </source>
</evidence>
<dbReference type="STRING" id="239498.AXK60_08110"/>
<gene>
    <name evidence="2" type="ORF">AXK60_08110</name>
</gene>
<dbReference type="EMBL" id="LSRF01000033">
    <property type="protein sequence ID" value="KXP10401.1"/>
    <property type="molecule type" value="Genomic_DNA"/>
</dbReference>
<protein>
    <submittedName>
        <fullName evidence="2">Uncharacterized protein</fullName>
    </submittedName>
</protein>
<proteinExistence type="predicted"/>
<organism evidence="2 3">
    <name type="scientific">Tsukamurella pseudospumae</name>
    <dbReference type="NCBI Taxonomy" id="239498"/>
    <lineage>
        <taxon>Bacteria</taxon>
        <taxon>Bacillati</taxon>
        <taxon>Actinomycetota</taxon>
        <taxon>Actinomycetes</taxon>
        <taxon>Mycobacteriales</taxon>
        <taxon>Tsukamurellaceae</taxon>
        <taxon>Tsukamurella</taxon>
    </lineage>
</organism>
<accession>A0A138AIP6</accession>
<feature type="region of interest" description="Disordered" evidence="1">
    <location>
        <begin position="887"/>
        <end position="906"/>
    </location>
</feature>
<dbReference type="OrthoDB" id="9148571at2"/>
<reference evidence="3" key="1">
    <citation type="submission" date="2016-02" db="EMBL/GenBank/DDBJ databases">
        <authorList>
            <person name="Wen L."/>
            <person name="He K."/>
            <person name="Yang H."/>
        </authorList>
    </citation>
    <scope>NUCLEOTIDE SEQUENCE [LARGE SCALE GENOMIC DNA]</scope>
    <source>
        <strain evidence="3">JCM 15929</strain>
    </source>
</reference>
<name>A0A138AIP6_9ACTN</name>
<sequence length="1529" mass="165627">MAENFIAIALPHSTRDDDRFHVSVFISPKLDGADHLGDFPTFAEWTAVVADGLRVNLLCNGTAVPARPLFEARGDILEPGLWAALFPSDTPVRFNDVPDLYDRPWGTFDAAAVHDLGAMVGLLTAASSIERPPAPLQHPLGPALLAELRRPRRGHRQGFLPTEKDATGSPIRLTVDDEGLTAEYDRRIGLDDMPDGDLRRRPIREAHLDERGAVGVMLERLHEARRHYDRPDTKTPYTATPVPAAPLPPLPARDPEFHERIGALGDHPDLLRRLGLVIDLAVLEPGSLRTADWISAEVNVGDLAGAAPRTVCRCTLDGALVTVPSDVDWTDGALALGDSAHFSVLDADADGTALKTDQYVRLLPRLTFAEYNGEQVDAASPALRSSGFTVVRTGRADTVRNSLPRQKELRDTVDLGAELFSEDVARGIRVEAMDTADGIWRSLHARTTTVTLLTDGAERDLGAGHGFLQGSPVEQGMTPDKKPENTVHAHEAVFGWEGWNLSVPRPGRRIDNVPVLRPDGTPQLDEHGYPAMREQVLPDPAAADRPTNPLTFRHRSVPGTLPALRYGHSYAFRAWMVDLAGNVRPEPSVDADQDAAEAHWRGLLESVGPGSFAAEQIAAWSSLSSLGERLGAVGSGLLQHAQDAIASPPVGPPVPALPEPVHAAIAARFAARLGVIRDVMTPSTTPGSMLTSAARDVLRQAYADDFGALTDTDPRVLSHVLATQFARLYGGQDNDYAFRDGRRTVTVPRPYLRWDPVQPPTLVPRSRYSSAESQRVMVIRSSVEQDPETLAITVTTTGEVNQRLVLPPKVSQVQAEHHGAFDAMVRGERTAGDRSAGIRLALGAALRESGSITDPRIARISDPGVFDELPKGALVVELEPGADEKDRVELPLPQGEPMPAKQYVRHPGTPMRVPYLPDPLVRGTAFQFPDAQLSPALEPPFGIEGFSLNYPSDAAAWPEASSAQITLAGTAFPDRPTASAANGEARFVVPAGATLRVRVSSSLREGAPDLLGSWRAQPESLRDLSGMLTAAHDGYLWSLTPAEEVRLVHAVNRPVEAPTILSLEAGRTDASTYANIYGSIAVHGGSTGDLCLRGSWTDVSDDLASAGPVRTSSTVDAFRTAVEETERLALLWSRDDLPDGDVAWPEDATVRLHGTRHDFGDTKHRDIDYRFIASSRFREYFLPEDPADPQPETHVMSASIRVSVPSSSRPPAPQVHSVVPLFRWSTDRPYQVGQPLALRRDRRAGVRIYLHRPWFGSGDGELLAVLLSPSPGDGGTGPYSRWAADPIWETESAFDGDLHGLTMTDFLTTVGLDDRRDPSEPCRIGPNLDAPAGPDSTYRVTALGYEPRYNADRGFWFVDVALHPRDAAWPFLRLAVARYQPDSIAGCELSAPTVCDFSPIPPERTLHVTRVDDGAVRVAVSGPSATRHTGSERVLVATLQGRIPDLPGDLGWRSIAHAELADLATSGGPVRQWSGKLTPPAGTGIRTPSGGSGCRVTVEEWERFPGDPDQPGGDPRWEQRLVFADEVEL</sequence>
<comment type="caution">
    <text evidence="2">The sequence shown here is derived from an EMBL/GenBank/DDBJ whole genome shotgun (WGS) entry which is preliminary data.</text>
</comment>
<dbReference type="Proteomes" id="UP000070258">
    <property type="component" value="Unassembled WGS sequence"/>
</dbReference>
<dbReference type="RefSeq" id="WP_068571435.1">
    <property type="nucleotide sequence ID" value="NZ_LSRF01000033.1"/>
</dbReference>